<dbReference type="Proteomes" id="UP000279911">
    <property type="component" value="Unassembled WGS sequence"/>
</dbReference>
<dbReference type="EMBL" id="RSFW01000007">
    <property type="protein sequence ID" value="RSD28529.1"/>
    <property type="molecule type" value="Genomic_DNA"/>
</dbReference>
<dbReference type="OrthoDB" id="215572at2"/>
<accession>A0A427TVP4</accession>
<proteinExistence type="predicted"/>
<protein>
    <submittedName>
        <fullName evidence="2">Ribonuclease E inhibitor RraB</fullName>
    </submittedName>
</protein>
<dbReference type="Pfam" id="PF06877">
    <property type="entry name" value="RraB"/>
    <property type="match status" value="1"/>
</dbReference>
<dbReference type="AlphaFoldDB" id="A0A427TVP4"/>
<dbReference type="SUPFAM" id="SSF89946">
    <property type="entry name" value="Hypothetical protein VC0424"/>
    <property type="match status" value="1"/>
</dbReference>
<reference evidence="3" key="1">
    <citation type="submission" date="2018-12" db="EMBL/GenBank/DDBJ databases">
        <title>Bacillus chawlae sp. nov., Bacillus glennii sp. nov., and Bacillus saganii sp. nov. Isolated from the Vehicle Assembly Building at Kennedy Space Center where the Viking Spacecraft were Assembled.</title>
        <authorList>
            <person name="Seuylemezian A."/>
            <person name="Vaishampayan P."/>
        </authorList>
    </citation>
    <scope>NUCLEOTIDE SEQUENCE [LARGE SCALE GENOMIC DNA]</scope>
    <source>
        <strain evidence="3">DSM 13966</strain>
    </source>
</reference>
<feature type="domain" description="Regulator of ribonuclease activity B" evidence="1">
    <location>
        <begin position="11"/>
        <end position="108"/>
    </location>
</feature>
<dbReference type="Gene3D" id="3.30.70.970">
    <property type="entry name" value="RraB-like"/>
    <property type="match status" value="1"/>
</dbReference>
<gene>
    <name evidence="2" type="ORF">EJA10_05195</name>
</gene>
<sequence length="111" mass="12631">MEEWMMKFPNDADGEALRSLFNEGISFKKPQPVEFFIAVPDKATGEKLLPVLNEEGFHGLLEQDDETDEWACSCSKRMLLNHSELIKVQEKLDKISKPYGGHSDGWGVFVE</sequence>
<evidence type="ECO:0000313" key="2">
    <source>
        <dbReference type="EMBL" id="RSD28529.1"/>
    </source>
</evidence>
<dbReference type="InterPro" id="IPR036701">
    <property type="entry name" value="RraB-like_sf"/>
</dbReference>
<organism evidence="2 3">
    <name type="scientific">Mesobacillus subterraneus</name>
    <dbReference type="NCBI Taxonomy" id="285983"/>
    <lineage>
        <taxon>Bacteria</taxon>
        <taxon>Bacillati</taxon>
        <taxon>Bacillota</taxon>
        <taxon>Bacilli</taxon>
        <taxon>Bacillales</taxon>
        <taxon>Bacillaceae</taxon>
        <taxon>Mesobacillus</taxon>
    </lineage>
</organism>
<evidence type="ECO:0000313" key="3">
    <source>
        <dbReference type="Proteomes" id="UP000279911"/>
    </source>
</evidence>
<comment type="caution">
    <text evidence="2">The sequence shown here is derived from an EMBL/GenBank/DDBJ whole genome shotgun (WGS) entry which is preliminary data.</text>
</comment>
<dbReference type="InterPro" id="IPR009671">
    <property type="entry name" value="RraB_dom"/>
</dbReference>
<evidence type="ECO:0000259" key="1">
    <source>
        <dbReference type="Pfam" id="PF06877"/>
    </source>
</evidence>
<name>A0A427TVP4_9BACI</name>